<accession>A0A9W4KGT2</accession>
<organism evidence="1 2">
    <name type="scientific">Penicillium egyptiacum</name>
    <dbReference type="NCBI Taxonomy" id="1303716"/>
    <lineage>
        <taxon>Eukaryota</taxon>
        <taxon>Fungi</taxon>
        <taxon>Dikarya</taxon>
        <taxon>Ascomycota</taxon>
        <taxon>Pezizomycotina</taxon>
        <taxon>Eurotiomycetes</taxon>
        <taxon>Eurotiomycetidae</taxon>
        <taxon>Eurotiales</taxon>
        <taxon>Aspergillaceae</taxon>
        <taxon>Penicillium</taxon>
    </lineage>
</organism>
<keyword evidence="2" id="KW-1185">Reference proteome</keyword>
<name>A0A9W4KGT2_9EURO</name>
<dbReference type="PANTHER" id="PTHR22642:SF20">
    <property type="entry name" value="AMIDOHYDROLASE 3 DOMAIN-CONTAINING PROTEIN"/>
    <property type="match status" value="1"/>
</dbReference>
<evidence type="ECO:0000313" key="2">
    <source>
        <dbReference type="Proteomes" id="UP001154252"/>
    </source>
</evidence>
<dbReference type="PANTHER" id="PTHR22642">
    <property type="entry name" value="IMIDAZOLONEPROPIONASE"/>
    <property type="match status" value="1"/>
</dbReference>
<dbReference type="Gene3D" id="3.20.20.140">
    <property type="entry name" value="Metal-dependent hydrolases"/>
    <property type="match status" value="1"/>
</dbReference>
<dbReference type="OrthoDB" id="3501663at2759"/>
<comment type="caution">
    <text evidence="1">The sequence shown here is derived from an EMBL/GenBank/DDBJ whole genome shotgun (WGS) entry which is preliminary data.</text>
</comment>
<dbReference type="Proteomes" id="UP001154252">
    <property type="component" value="Unassembled WGS sequence"/>
</dbReference>
<gene>
    <name evidence="1" type="ORF">PEGY_LOCUS6345</name>
</gene>
<reference evidence="1" key="1">
    <citation type="submission" date="2021-07" db="EMBL/GenBank/DDBJ databases">
        <authorList>
            <person name="Branca A.L. A."/>
        </authorList>
    </citation>
    <scope>NUCLEOTIDE SEQUENCE</scope>
</reference>
<sequence>MDVQRDYTNHMADFPTSSITSDRLMPLQQLFTVPLMSTWSAPFMQFGIEQFSRLLTVYPEFRTCHPVITALNIRDNNPRRREKACQLGIVASVQPVHLDPVTFDGWPEILGIQRCKRVFAYQEFLDADAHLAFGTDSPTAAHQALPNLYVATTRRSAIHPLLQDTINPEFAVSLRDRCLSSYFEGCVCILFRLVDRESASRIQCQCRCPGYDLGPRISFGIPCVPNLVQGKEGV</sequence>
<dbReference type="EMBL" id="CAJVRC010000866">
    <property type="protein sequence ID" value="CAG8900742.1"/>
    <property type="molecule type" value="Genomic_DNA"/>
</dbReference>
<proteinExistence type="predicted"/>
<dbReference type="AlphaFoldDB" id="A0A9W4KGT2"/>
<evidence type="ECO:0000313" key="1">
    <source>
        <dbReference type="EMBL" id="CAG8900742.1"/>
    </source>
</evidence>
<protein>
    <submittedName>
        <fullName evidence="1">Uncharacterized protein</fullName>
    </submittedName>
</protein>